<keyword evidence="1" id="KW-0472">Membrane</keyword>
<gene>
    <name evidence="2" type="ordered locus">Os08g0545101</name>
</gene>
<reference evidence="3" key="2">
    <citation type="journal article" date="2008" name="Nucleic Acids Res.">
        <title>The rice annotation project database (RAP-DB): 2008 update.</title>
        <authorList>
            <consortium name="The rice annotation project (RAP)"/>
        </authorList>
    </citation>
    <scope>GENOME REANNOTATION</scope>
    <source>
        <strain evidence="3">cv. Nipponbare</strain>
    </source>
</reference>
<feature type="transmembrane region" description="Helical" evidence="1">
    <location>
        <begin position="48"/>
        <end position="68"/>
    </location>
</feature>
<dbReference type="Proteomes" id="UP000000763">
    <property type="component" value="Chromosome 8"/>
</dbReference>
<feature type="transmembrane region" description="Helical" evidence="1">
    <location>
        <begin position="88"/>
        <end position="107"/>
    </location>
</feature>
<protein>
    <submittedName>
        <fullName evidence="2">Os08g0545101 protein</fullName>
    </submittedName>
</protein>
<evidence type="ECO:0000256" key="1">
    <source>
        <dbReference type="SAM" id="Phobius"/>
    </source>
</evidence>
<name>C7J686_ORYSJ</name>
<organism evidence="2 3">
    <name type="scientific">Oryza sativa subsp. japonica</name>
    <name type="common">Rice</name>
    <dbReference type="NCBI Taxonomy" id="39947"/>
    <lineage>
        <taxon>Eukaryota</taxon>
        <taxon>Viridiplantae</taxon>
        <taxon>Streptophyta</taxon>
        <taxon>Embryophyta</taxon>
        <taxon>Tracheophyta</taxon>
        <taxon>Spermatophyta</taxon>
        <taxon>Magnoliopsida</taxon>
        <taxon>Liliopsida</taxon>
        <taxon>Poales</taxon>
        <taxon>Poaceae</taxon>
        <taxon>BOP clade</taxon>
        <taxon>Oryzoideae</taxon>
        <taxon>Oryzeae</taxon>
        <taxon>Oryzinae</taxon>
        <taxon>Oryza</taxon>
        <taxon>Oryza sativa</taxon>
    </lineage>
</organism>
<keyword evidence="1" id="KW-1133">Transmembrane helix</keyword>
<keyword evidence="1" id="KW-0812">Transmembrane</keyword>
<sequence>MASAWASPAYCGNAATNSAYASSIAGSDSWLVNCAPGNSPDAADLTKLCRDVLAVVVVVVVVVVPLLTRTGTQPGMHMNSRSAPFAGGGGGGGGISLSSPAAGFLLLDRYLLMSKSMVASWIGLSWMSSASCNCCCCCHGESDRMAAEWPHATASPSSPAAAAAASWFSSPASFFARLLVVKW</sequence>
<dbReference type="AlphaFoldDB" id="C7J686"/>
<proteinExistence type="predicted"/>
<evidence type="ECO:0000313" key="2">
    <source>
        <dbReference type="EMBL" id="BAH94407.1"/>
    </source>
</evidence>
<evidence type="ECO:0000313" key="3">
    <source>
        <dbReference type="Proteomes" id="UP000000763"/>
    </source>
</evidence>
<dbReference type="EMBL" id="AP008214">
    <property type="protein sequence ID" value="BAH94407.1"/>
    <property type="molecule type" value="Genomic_DNA"/>
</dbReference>
<dbReference type="KEGG" id="dosa:Os08g0545101"/>
<reference evidence="2 3" key="1">
    <citation type="journal article" date="2005" name="Nature">
        <title>The map-based sequence of the rice genome.</title>
        <authorList>
            <consortium name="International rice genome sequencing project (IRGSP)"/>
            <person name="Matsumoto T."/>
            <person name="Wu J."/>
            <person name="Kanamori H."/>
            <person name="Katayose Y."/>
            <person name="Fujisawa M."/>
            <person name="Namiki N."/>
            <person name="Mizuno H."/>
            <person name="Yamamoto K."/>
            <person name="Antonio B.A."/>
            <person name="Baba T."/>
            <person name="Sakata K."/>
            <person name="Nagamura Y."/>
            <person name="Aoki H."/>
            <person name="Arikawa K."/>
            <person name="Arita K."/>
            <person name="Bito T."/>
            <person name="Chiden Y."/>
            <person name="Fujitsuka N."/>
            <person name="Fukunaka R."/>
            <person name="Hamada M."/>
            <person name="Harada C."/>
            <person name="Hayashi A."/>
            <person name="Hijishita S."/>
            <person name="Honda M."/>
            <person name="Hosokawa S."/>
            <person name="Ichikawa Y."/>
            <person name="Idonuma A."/>
            <person name="Iijima M."/>
            <person name="Ikeda M."/>
            <person name="Ikeno M."/>
            <person name="Ito K."/>
            <person name="Ito S."/>
            <person name="Ito T."/>
            <person name="Ito Y."/>
            <person name="Ito Y."/>
            <person name="Iwabuchi A."/>
            <person name="Kamiya K."/>
            <person name="Karasawa W."/>
            <person name="Kurita K."/>
            <person name="Katagiri S."/>
            <person name="Kikuta A."/>
            <person name="Kobayashi H."/>
            <person name="Kobayashi N."/>
            <person name="Machita K."/>
            <person name="Maehara T."/>
            <person name="Masukawa M."/>
            <person name="Mizubayashi T."/>
            <person name="Mukai Y."/>
            <person name="Nagasaki H."/>
            <person name="Nagata Y."/>
            <person name="Naito S."/>
            <person name="Nakashima M."/>
            <person name="Nakama Y."/>
            <person name="Nakamichi Y."/>
            <person name="Nakamura M."/>
            <person name="Meguro A."/>
            <person name="Negishi M."/>
            <person name="Ohta I."/>
            <person name="Ohta T."/>
            <person name="Okamoto M."/>
            <person name="Ono N."/>
            <person name="Saji S."/>
            <person name="Sakaguchi M."/>
            <person name="Sakai K."/>
            <person name="Shibata M."/>
            <person name="Shimokawa T."/>
            <person name="Song J."/>
            <person name="Takazaki Y."/>
            <person name="Terasawa K."/>
            <person name="Tsugane M."/>
            <person name="Tsuji K."/>
            <person name="Ueda S."/>
            <person name="Waki K."/>
            <person name="Yamagata H."/>
            <person name="Yamamoto M."/>
            <person name="Yamamoto S."/>
            <person name="Yamane H."/>
            <person name="Yoshiki S."/>
            <person name="Yoshihara R."/>
            <person name="Yukawa K."/>
            <person name="Zhong H."/>
            <person name="Yano M."/>
            <person name="Yuan Q."/>
            <person name="Ouyang S."/>
            <person name="Liu J."/>
            <person name="Jones K.M."/>
            <person name="Gansberger K."/>
            <person name="Moffat K."/>
            <person name="Hill J."/>
            <person name="Bera J."/>
            <person name="Fadrosh D."/>
            <person name="Jin S."/>
            <person name="Johri S."/>
            <person name="Kim M."/>
            <person name="Overton L."/>
            <person name="Reardon M."/>
            <person name="Tsitrin T."/>
            <person name="Vuong H."/>
            <person name="Weaver B."/>
            <person name="Ciecko A."/>
            <person name="Tallon L."/>
            <person name="Jackson J."/>
            <person name="Pai G."/>
            <person name="Aken S.V."/>
            <person name="Utterback T."/>
            <person name="Reidmuller S."/>
            <person name="Feldblyum T."/>
            <person name="Hsiao J."/>
            <person name="Zismann V."/>
            <person name="Iobst S."/>
            <person name="de Vazeille A.R."/>
            <person name="Buell C.R."/>
            <person name="Ying K."/>
            <person name="Li Y."/>
            <person name="Lu T."/>
            <person name="Huang Y."/>
            <person name="Zhao Q."/>
            <person name="Feng Q."/>
            <person name="Zhang L."/>
            <person name="Zhu J."/>
            <person name="Weng Q."/>
            <person name="Mu J."/>
            <person name="Lu Y."/>
            <person name="Fan D."/>
            <person name="Liu Y."/>
            <person name="Guan J."/>
            <person name="Zhang Y."/>
            <person name="Yu S."/>
            <person name="Liu X."/>
            <person name="Zhang Y."/>
            <person name="Hong G."/>
            <person name="Han B."/>
            <person name="Choisne N."/>
            <person name="Demange N."/>
            <person name="Orjeda G."/>
            <person name="Samain S."/>
            <person name="Cattolico L."/>
            <person name="Pelletier E."/>
            <person name="Couloux A."/>
            <person name="Segurens B."/>
            <person name="Wincker P."/>
            <person name="D'Hont A."/>
            <person name="Scarpelli C."/>
            <person name="Weissenbach J."/>
            <person name="Salanoubat M."/>
            <person name="Quetier F."/>
            <person name="Yu Y."/>
            <person name="Kim H.R."/>
            <person name="Rambo T."/>
            <person name="Currie J."/>
            <person name="Collura K."/>
            <person name="Luo M."/>
            <person name="Yang T."/>
            <person name="Ammiraju J.S.S."/>
            <person name="Engler F."/>
            <person name="Soderlund C."/>
            <person name="Wing R.A."/>
            <person name="Palmer L.E."/>
            <person name="de la Bastide M."/>
            <person name="Spiegel L."/>
            <person name="Nascimento L."/>
            <person name="Zutavern T."/>
            <person name="O'Shaughnessy A."/>
            <person name="Dike S."/>
            <person name="Dedhia N."/>
            <person name="Preston R."/>
            <person name="Balija V."/>
            <person name="McCombie W.R."/>
            <person name="Chow T."/>
            <person name="Chen H."/>
            <person name="Chung M."/>
            <person name="Chen C."/>
            <person name="Shaw J."/>
            <person name="Wu H."/>
            <person name="Hsiao K."/>
            <person name="Chao Y."/>
            <person name="Chu M."/>
            <person name="Cheng C."/>
            <person name="Hour A."/>
            <person name="Lee P."/>
            <person name="Lin S."/>
            <person name="Lin Y."/>
            <person name="Liou J."/>
            <person name="Liu S."/>
            <person name="Hsing Y."/>
            <person name="Raghuvanshi S."/>
            <person name="Mohanty A."/>
            <person name="Bharti A.K."/>
            <person name="Gaur A."/>
            <person name="Gupta V."/>
            <person name="Kumar D."/>
            <person name="Ravi V."/>
            <person name="Vij S."/>
            <person name="Kapur A."/>
            <person name="Khurana P."/>
            <person name="Khurana P."/>
            <person name="Khurana J.P."/>
            <person name="Tyagi A.K."/>
            <person name="Gaikwad K."/>
            <person name="Singh A."/>
            <person name="Dalal V."/>
            <person name="Srivastava S."/>
            <person name="Dixit A."/>
            <person name="Pal A.K."/>
            <person name="Ghazi I.A."/>
            <person name="Yadav M."/>
            <person name="Pandit A."/>
            <person name="Bhargava A."/>
            <person name="Sureshbabu K."/>
            <person name="Batra K."/>
            <person name="Sharma T.R."/>
            <person name="Mohapatra T."/>
            <person name="Singh N.K."/>
            <person name="Messing J."/>
            <person name="Nelson A.B."/>
            <person name="Fuks G."/>
            <person name="Kavchok S."/>
            <person name="Keizer G."/>
            <person name="Linton E."/>
            <person name="Llaca V."/>
            <person name="Song R."/>
            <person name="Tanyolac B."/>
            <person name="Young S."/>
            <person name="Ho-Il K."/>
            <person name="Hahn J.H."/>
            <person name="Sangsakoo G."/>
            <person name="Vanavichit A."/>
            <person name="de Mattos Luiz.A.T."/>
            <person name="Zimmer P.D."/>
            <person name="Malone G."/>
            <person name="Dellagostin O."/>
            <person name="de Oliveira A.C."/>
            <person name="Bevan M."/>
            <person name="Bancroft I."/>
            <person name="Minx P."/>
            <person name="Cordum H."/>
            <person name="Wilson R."/>
            <person name="Cheng Z."/>
            <person name="Jin W."/>
            <person name="Jiang J."/>
            <person name="Leong S.A."/>
            <person name="Iwama H."/>
            <person name="Gojobori T."/>
            <person name="Itoh T."/>
            <person name="Niimura Y."/>
            <person name="Fujii Y."/>
            <person name="Habara T."/>
            <person name="Sakai H."/>
            <person name="Sato Y."/>
            <person name="Wilson G."/>
            <person name="Kumar K."/>
            <person name="McCouch S."/>
            <person name="Juretic N."/>
            <person name="Hoen D."/>
            <person name="Wright S."/>
            <person name="Bruskiewich R."/>
            <person name="Bureau T."/>
            <person name="Miyao A."/>
            <person name="Hirochika H."/>
            <person name="Nishikawa T."/>
            <person name="Kadowaki K."/>
            <person name="Sugiura M."/>
            <person name="Burr B."/>
            <person name="Sasaki T."/>
        </authorList>
    </citation>
    <scope>NUCLEOTIDE SEQUENCE [LARGE SCALE GENOMIC DNA]</scope>
    <source>
        <strain evidence="3">cv. Nipponbare</strain>
    </source>
</reference>
<accession>C7J686</accession>